<dbReference type="EMBL" id="CAAALY010296480">
    <property type="protein sequence ID" value="VEL44363.1"/>
    <property type="molecule type" value="Genomic_DNA"/>
</dbReference>
<gene>
    <name evidence="1" type="ORF">PXEA_LOCUS37803</name>
</gene>
<organism evidence="1 2">
    <name type="scientific">Protopolystoma xenopodis</name>
    <dbReference type="NCBI Taxonomy" id="117903"/>
    <lineage>
        <taxon>Eukaryota</taxon>
        <taxon>Metazoa</taxon>
        <taxon>Spiralia</taxon>
        <taxon>Lophotrochozoa</taxon>
        <taxon>Platyhelminthes</taxon>
        <taxon>Monogenea</taxon>
        <taxon>Polyopisthocotylea</taxon>
        <taxon>Polystomatidea</taxon>
        <taxon>Polystomatidae</taxon>
        <taxon>Protopolystoma</taxon>
    </lineage>
</organism>
<reference evidence="1" key="1">
    <citation type="submission" date="2018-11" db="EMBL/GenBank/DDBJ databases">
        <authorList>
            <consortium name="Pathogen Informatics"/>
        </authorList>
    </citation>
    <scope>NUCLEOTIDE SEQUENCE</scope>
</reference>
<accession>A0A3S5C9M6</accession>
<name>A0A3S5C9M6_9PLAT</name>
<comment type="caution">
    <text evidence="1">The sequence shown here is derived from an EMBL/GenBank/DDBJ whole genome shotgun (WGS) entry which is preliminary data.</text>
</comment>
<proteinExistence type="predicted"/>
<dbReference type="Proteomes" id="UP000784294">
    <property type="component" value="Unassembled WGS sequence"/>
</dbReference>
<sequence length="73" mass="8915">MLMLANERIAALHSELNDLVERERQRRIAFLEAQQLVIKEFVENAITQTKEHEKIQRELDRRNWVRLMRNILF</sequence>
<evidence type="ECO:0000313" key="2">
    <source>
        <dbReference type="Proteomes" id="UP000784294"/>
    </source>
</evidence>
<protein>
    <submittedName>
        <fullName evidence="1">Uncharacterized protein</fullName>
    </submittedName>
</protein>
<evidence type="ECO:0000313" key="1">
    <source>
        <dbReference type="EMBL" id="VEL44363.1"/>
    </source>
</evidence>
<keyword evidence="2" id="KW-1185">Reference proteome</keyword>
<dbReference type="AlphaFoldDB" id="A0A3S5C9M6"/>
<dbReference type="OrthoDB" id="10261039at2759"/>